<accession>A0AB37CY67</accession>
<gene>
    <name evidence="1" type="ORF">GD578_13180</name>
</gene>
<evidence type="ECO:0000313" key="2">
    <source>
        <dbReference type="Proteomes" id="UP000325778"/>
    </source>
</evidence>
<evidence type="ECO:0000313" key="1">
    <source>
        <dbReference type="EMBL" id="QGA44715.1"/>
    </source>
</evidence>
<dbReference type="AlphaFoldDB" id="A0AB37CY67"/>
<organism evidence="1 2">
    <name type="scientific">Acinetobacter nosocomialis</name>
    <dbReference type="NCBI Taxonomy" id="106654"/>
    <lineage>
        <taxon>Bacteria</taxon>
        <taxon>Pseudomonadati</taxon>
        <taxon>Pseudomonadota</taxon>
        <taxon>Gammaproteobacteria</taxon>
        <taxon>Moraxellales</taxon>
        <taxon>Moraxellaceae</taxon>
        <taxon>Acinetobacter</taxon>
        <taxon>Acinetobacter calcoaceticus/baumannii complex</taxon>
    </lineage>
</organism>
<name>A0AB37CY67_ACINO</name>
<reference evidence="1 2" key="1">
    <citation type="journal article" date="2021" name="MSphere">
        <title>Complete Genome Sequencing of Acinetobacter baumannii AC1633 and Acinetobacter nosocomialis AC1530 Unveils a Large Multidrug-Resistant Plasmid Encoding the NDM-1 and OXA-58 Carbapenemases.</title>
        <authorList>
            <person name="Alattraqchi A.G."/>
            <person name="Mohd Rani F."/>
            <person name="A. Rahman N.I."/>
            <person name="Ismail S."/>
            <person name="Cleary D.W."/>
            <person name="Clarke S.C."/>
            <person name="Yeo C.C."/>
        </authorList>
    </citation>
    <scope>NUCLEOTIDE SEQUENCE [LARGE SCALE GENOMIC DNA]</scope>
    <source>
        <strain evidence="1 2">AC1530</strain>
    </source>
</reference>
<protein>
    <submittedName>
        <fullName evidence="1">Uncharacterized protein</fullName>
    </submittedName>
</protein>
<sequence>MNTVVRHLSNLLNGANLIFEAPHKQRKYKSPANGFHEDQYNLRGDVRMIGNDIRSKAKEAYGR</sequence>
<dbReference type="RefSeq" id="WP_130075816.1">
    <property type="nucleotide sequence ID" value="NZ_CP045560.1"/>
</dbReference>
<proteinExistence type="predicted"/>
<dbReference type="EMBL" id="CP045560">
    <property type="protein sequence ID" value="QGA44715.1"/>
    <property type="molecule type" value="Genomic_DNA"/>
</dbReference>
<dbReference type="Proteomes" id="UP000325778">
    <property type="component" value="Chromosome"/>
</dbReference>